<dbReference type="PANTHER" id="PTHR31299">
    <property type="entry name" value="ESTERASE, PUTATIVE (AFU_ORTHOLOGUE AFUA_1G05850)-RELATED"/>
    <property type="match status" value="1"/>
</dbReference>
<feature type="chain" id="PRO_5021736734" evidence="1">
    <location>
        <begin position="26"/>
        <end position="577"/>
    </location>
</feature>
<evidence type="ECO:0000313" key="3">
    <source>
        <dbReference type="Proteomes" id="UP000320184"/>
    </source>
</evidence>
<gene>
    <name evidence="2" type="ORF">E6K73_05265</name>
</gene>
<dbReference type="PANTHER" id="PTHR31299:SF0">
    <property type="entry name" value="ESTERASE, PUTATIVE (AFU_ORTHOLOGUE AFUA_1G05850)-RELATED"/>
    <property type="match status" value="1"/>
</dbReference>
<evidence type="ECO:0000256" key="1">
    <source>
        <dbReference type="SAM" id="SignalP"/>
    </source>
</evidence>
<evidence type="ECO:0000313" key="2">
    <source>
        <dbReference type="EMBL" id="TMQ51659.1"/>
    </source>
</evidence>
<dbReference type="GO" id="GO:0046677">
    <property type="term" value="P:response to antibiotic"/>
    <property type="evidence" value="ECO:0007669"/>
    <property type="project" value="InterPro"/>
</dbReference>
<dbReference type="InterPro" id="IPR052036">
    <property type="entry name" value="Hydrolase/PRTase-associated"/>
</dbReference>
<proteinExistence type="predicted"/>
<dbReference type="Pfam" id="PF05139">
    <property type="entry name" value="Erythro_esteras"/>
    <property type="match status" value="2"/>
</dbReference>
<dbReference type="Proteomes" id="UP000320184">
    <property type="component" value="Unassembled WGS sequence"/>
</dbReference>
<comment type="caution">
    <text evidence="2">The sequence shown here is derived from an EMBL/GenBank/DDBJ whole genome shotgun (WGS) entry which is preliminary data.</text>
</comment>
<name>A0A538SJW6_UNCEI</name>
<dbReference type="Gene3D" id="3.30.1870.10">
    <property type="entry name" value="EreA-like, domain 2"/>
    <property type="match status" value="1"/>
</dbReference>
<protein>
    <submittedName>
        <fullName evidence="2">Erythromycin esterase family protein</fullName>
    </submittedName>
</protein>
<accession>A0A538SJW6</accession>
<feature type="signal peptide" evidence="1">
    <location>
        <begin position="1"/>
        <end position="25"/>
    </location>
</feature>
<dbReference type="Gene3D" id="3.40.1660.10">
    <property type="entry name" value="EreA-like (biosynthetic domain)"/>
    <property type="match status" value="1"/>
</dbReference>
<dbReference type="SUPFAM" id="SSF159501">
    <property type="entry name" value="EreA/ChaN-like"/>
    <property type="match status" value="2"/>
</dbReference>
<dbReference type="EMBL" id="VBOT01000062">
    <property type="protein sequence ID" value="TMQ51659.1"/>
    <property type="molecule type" value="Genomic_DNA"/>
</dbReference>
<dbReference type="Gene3D" id="2.60.120.260">
    <property type="entry name" value="Galactose-binding domain-like"/>
    <property type="match status" value="1"/>
</dbReference>
<dbReference type="InterPro" id="IPR007815">
    <property type="entry name" value="Emycin_Estase"/>
</dbReference>
<keyword evidence="1" id="KW-0732">Signal</keyword>
<reference evidence="2 3" key="1">
    <citation type="journal article" date="2019" name="Nat. Microbiol.">
        <title>Mediterranean grassland soil C-N compound turnover is dependent on rainfall and depth, and is mediated by genomically divergent microorganisms.</title>
        <authorList>
            <person name="Diamond S."/>
            <person name="Andeer P.F."/>
            <person name="Li Z."/>
            <person name="Crits-Christoph A."/>
            <person name="Burstein D."/>
            <person name="Anantharaman K."/>
            <person name="Lane K.R."/>
            <person name="Thomas B.C."/>
            <person name="Pan C."/>
            <person name="Northen T.R."/>
            <person name="Banfield J.F."/>
        </authorList>
    </citation>
    <scope>NUCLEOTIDE SEQUENCE [LARGE SCALE GENOMIC DNA]</scope>
    <source>
        <strain evidence="2">WS_3</strain>
    </source>
</reference>
<sequence>MRPTPLRLRRSIIGLVLCALMTCGAAPPTVGRPPVEWLRKFARPFATCEPGGTDRDLAPLRAVVGDARVVALGEVSSGTHEFFQMKRRIVEYLATHMGFTLFAIEENMPDAYRVNEYVLDGRGDPKALLAGIARRRRTQEFLSFVEWMREFNRSGRGRLQFLGFDMLGSTDSASAAVTRFVARAEPAYLDSVTHAYRLVATAPRQESRAAGARGLFPASVAAGHKIRFSGWIRTENVHDGSAALWLRGDASRKNVVGGTTRDVSGTTPWTPYDFTLDIPDSISTIRFGCMLEGSGMAWFDSLAVEIDGIPFAGNESLDLTMERTDRPVGMDISVSKGGAYAIDLDSTTVFAGKRSLRIRRVAPDAPPATATWPEASAASTRVLEHLEAGRDRLVSSSAPADVDRAILNARTIAQMSDVNVGPAGKREDIMAENVARMLDQAAPGSRIVLWEQNLRLARRVSLGARLAGRYGREMVVIGFAFHEGSYNAVAAGDPPGEQLAKPSSPGSLEWACHSTGIPRFILDLRSAAADPGASGWLAQPLPMRNFAFEAIPEPIPVGQYYDALIYFDHTTPSKSLP</sequence>
<organism evidence="2 3">
    <name type="scientific">Eiseniibacteriota bacterium</name>
    <dbReference type="NCBI Taxonomy" id="2212470"/>
    <lineage>
        <taxon>Bacteria</taxon>
        <taxon>Candidatus Eiseniibacteriota</taxon>
    </lineage>
</organism>
<dbReference type="CDD" id="cd14728">
    <property type="entry name" value="Ere-like"/>
    <property type="match status" value="1"/>
</dbReference>
<dbReference type="AlphaFoldDB" id="A0A538SJW6"/>